<comment type="subcellular location">
    <subcellularLocation>
        <location evidence="1">Nucleus</location>
    </subcellularLocation>
</comment>
<evidence type="ECO:0000259" key="7">
    <source>
        <dbReference type="PROSITE" id="PS51154"/>
    </source>
</evidence>
<feature type="compositionally biased region" description="Basic and acidic residues" evidence="6">
    <location>
        <begin position="192"/>
        <end position="201"/>
    </location>
</feature>
<dbReference type="InterPro" id="IPR043472">
    <property type="entry name" value="Macro_dom-like"/>
</dbReference>
<organism evidence="8 9">
    <name type="scientific">Acrasis kona</name>
    <dbReference type="NCBI Taxonomy" id="1008807"/>
    <lineage>
        <taxon>Eukaryota</taxon>
        <taxon>Discoba</taxon>
        <taxon>Heterolobosea</taxon>
        <taxon>Tetramitia</taxon>
        <taxon>Eutetramitia</taxon>
        <taxon>Acrasidae</taxon>
        <taxon>Acrasis</taxon>
    </lineage>
</organism>
<dbReference type="SUPFAM" id="SSF52949">
    <property type="entry name" value="Macro domain-like"/>
    <property type="match status" value="1"/>
</dbReference>
<dbReference type="SMART" id="SM00506">
    <property type="entry name" value="A1pp"/>
    <property type="match status" value="1"/>
</dbReference>
<feature type="compositionally biased region" description="Basic and acidic residues" evidence="6">
    <location>
        <begin position="260"/>
        <end position="271"/>
    </location>
</feature>
<comment type="caution">
    <text evidence="8">The sequence shown here is derived from an EMBL/GenBank/DDBJ whole genome shotgun (WGS) entry which is preliminary data.</text>
</comment>
<evidence type="ECO:0000313" key="8">
    <source>
        <dbReference type="EMBL" id="KAL0483557.1"/>
    </source>
</evidence>
<evidence type="ECO:0000256" key="1">
    <source>
        <dbReference type="ARBA" id="ARBA00004123"/>
    </source>
</evidence>
<evidence type="ECO:0000256" key="6">
    <source>
        <dbReference type="SAM" id="MobiDB-lite"/>
    </source>
</evidence>
<feature type="region of interest" description="Disordered" evidence="6">
    <location>
        <begin position="192"/>
        <end position="274"/>
    </location>
</feature>
<dbReference type="GO" id="GO:0016757">
    <property type="term" value="F:glycosyltransferase activity"/>
    <property type="evidence" value="ECO:0007669"/>
    <property type="project" value="UniProtKB-KW"/>
</dbReference>
<evidence type="ECO:0000256" key="2">
    <source>
        <dbReference type="ARBA" id="ARBA00022676"/>
    </source>
</evidence>
<accession>A0AAW2Z176</accession>
<dbReference type="GO" id="GO:0005737">
    <property type="term" value="C:cytoplasm"/>
    <property type="evidence" value="ECO:0007669"/>
    <property type="project" value="TreeGrafter"/>
</dbReference>
<gene>
    <name evidence="8" type="ORF">AKO1_014535</name>
</gene>
<dbReference type="AlphaFoldDB" id="A0AAW2Z176"/>
<keyword evidence="3" id="KW-0808">Transferase</keyword>
<keyword evidence="9" id="KW-1185">Reference proteome</keyword>
<evidence type="ECO:0000256" key="3">
    <source>
        <dbReference type="ARBA" id="ARBA00022679"/>
    </source>
</evidence>
<keyword evidence="4" id="KW-0520">NAD</keyword>
<keyword evidence="2" id="KW-0328">Glycosyltransferase</keyword>
<evidence type="ECO:0000313" key="9">
    <source>
        <dbReference type="Proteomes" id="UP001431209"/>
    </source>
</evidence>
<reference evidence="8 9" key="1">
    <citation type="submission" date="2024-03" db="EMBL/GenBank/DDBJ databases">
        <title>The Acrasis kona genome and developmental transcriptomes reveal deep origins of eukaryotic multicellular pathways.</title>
        <authorList>
            <person name="Sheikh S."/>
            <person name="Fu C.-J."/>
            <person name="Brown M.W."/>
            <person name="Baldauf S.L."/>
        </authorList>
    </citation>
    <scope>NUCLEOTIDE SEQUENCE [LARGE SCALE GENOMIC DNA]</scope>
    <source>
        <strain evidence="8 9">ATCC MYA-3509</strain>
    </source>
</reference>
<feature type="compositionally biased region" description="Acidic residues" evidence="6">
    <location>
        <begin position="212"/>
        <end position="223"/>
    </location>
</feature>
<dbReference type="PANTHER" id="PTHR14453:SF67">
    <property type="entry name" value="POLY [ADP-RIBOSE] POLYMERASE"/>
    <property type="match status" value="1"/>
</dbReference>
<dbReference type="PANTHER" id="PTHR14453">
    <property type="entry name" value="PARP/ZINC FINGER CCCH TYPE DOMAIN CONTAINING PROTEIN"/>
    <property type="match status" value="1"/>
</dbReference>
<keyword evidence="5" id="KW-0539">Nucleus</keyword>
<protein>
    <recommendedName>
        <fullName evidence="7">Macro domain-containing protein</fullName>
    </recommendedName>
</protein>
<dbReference type="PROSITE" id="PS51154">
    <property type="entry name" value="MACRO"/>
    <property type="match status" value="1"/>
</dbReference>
<evidence type="ECO:0000256" key="4">
    <source>
        <dbReference type="ARBA" id="ARBA00023027"/>
    </source>
</evidence>
<proteinExistence type="predicted"/>
<name>A0AAW2Z176_9EUKA</name>
<sequence>MSTDKRHISEFGQIVELINGDIFSIEVDAIVNGEANSQLQLAGSELLRRAGLSVQKECTEWVNQNGKLDNVSKCALTSAGTLKSKHIIHSPGVMWYGGKRDEERKLRDAVYHCLESAHKNQFKTISFPAMSVTALHSFKPSKCAENMIEAILDWIKFRSQDTTVSCIQIITSHKEAHRALEDEFDTRFKVEAPAEEEHTNDESEDQQTGATNEDDDTNDENEEGSGRDTKKRKPSSPLPSGKRGVKRHHEQSPSFAPDENASKLKKTDADAMKMTQDDAMQLTQMNDLMSLGGESLAVGNNNSELDESDLYL</sequence>
<feature type="domain" description="Macro" evidence="7">
    <location>
        <begin position="2"/>
        <end position="188"/>
    </location>
</feature>
<dbReference type="GO" id="GO:0003714">
    <property type="term" value="F:transcription corepressor activity"/>
    <property type="evidence" value="ECO:0007669"/>
    <property type="project" value="TreeGrafter"/>
</dbReference>
<dbReference type="Proteomes" id="UP001431209">
    <property type="component" value="Unassembled WGS sequence"/>
</dbReference>
<dbReference type="Gene3D" id="3.40.220.10">
    <property type="entry name" value="Leucine Aminopeptidase, subunit E, domain 1"/>
    <property type="match status" value="1"/>
</dbReference>
<dbReference type="Pfam" id="PF01661">
    <property type="entry name" value="Macro"/>
    <property type="match status" value="1"/>
</dbReference>
<feature type="region of interest" description="Disordered" evidence="6">
    <location>
        <begin position="293"/>
        <end position="312"/>
    </location>
</feature>
<dbReference type="InterPro" id="IPR052056">
    <property type="entry name" value="Mono-ARTD/PARP"/>
</dbReference>
<dbReference type="GO" id="GO:0010629">
    <property type="term" value="P:negative regulation of gene expression"/>
    <property type="evidence" value="ECO:0007669"/>
    <property type="project" value="TreeGrafter"/>
</dbReference>
<dbReference type="InterPro" id="IPR002589">
    <property type="entry name" value="Macro_dom"/>
</dbReference>
<evidence type="ECO:0000256" key="5">
    <source>
        <dbReference type="ARBA" id="ARBA00023242"/>
    </source>
</evidence>
<dbReference type="EMBL" id="JAOPGA020000966">
    <property type="protein sequence ID" value="KAL0483557.1"/>
    <property type="molecule type" value="Genomic_DNA"/>
</dbReference>
<dbReference type="GO" id="GO:0005634">
    <property type="term" value="C:nucleus"/>
    <property type="evidence" value="ECO:0007669"/>
    <property type="project" value="UniProtKB-SubCell"/>
</dbReference>